<gene>
    <name evidence="6" type="ORF">MUG09_02425</name>
</gene>
<dbReference type="Pfam" id="PF06580">
    <property type="entry name" value="His_kinase"/>
    <property type="match status" value="1"/>
</dbReference>
<dbReference type="PROSITE" id="PS50885">
    <property type="entry name" value="HAMP"/>
    <property type="match status" value="1"/>
</dbReference>
<evidence type="ECO:0000256" key="4">
    <source>
        <dbReference type="SAM" id="Phobius"/>
    </source>
</evidence>
<accession>A0ABY4DCC9</accession>
<protein>
    <submittedName>
        <fullName evidence="6">Histidine kinase</fullName>
    </submittedName>
</protein>
<keyword evidence="4" id="KW-0812">Transmembrane</keyword>
<sequence length="470" mass="53514">MKSILRLVALSFILLLLFLGISLSVFFVLGTLQDRAHRAFLDKNEEVLTLSRTVSQLNVLSSTMLRSSSTELIPDYRNAMALLDQQIEQVRLIPEVDADLDAILRRLAYFNDYQRILLNDSSLIPFETFTYIRDSVIQHQMAVDELVLGIYRLSSETFSAYENRLGTIEYSFWLLLIASIFMIVLTGTRYARRIGLQIKQIQHAAHRLSERDWATADIPSSGFLELDELATGMNKMKREILLSIQKLHAQAEKEKELGEKLIESEKRDKLLMQAQLSALRAQINPHFLFNALDIIGKVAFLNNPELAMELIEAISKILRYSLDATDQLVPLSEELSIIQHYLLLQKVRFGERVVIEYAVAEEARQARMPAMLLQPILENCFKHGMKAQASLHIRLEADLEQDILKVVVHDTGEGFETGEIVAAPSPHIGLNNVSSRLSLRYKRDDLFSIVSKKHAFTTVTLRIPQQEEPA</sequence>
<dbReference type="Gene3D" id="6.10.340.10">
    <property type="match status" value="1"/>
</dbReference>
<name>A0ABY4DCC9_9SPIR</name>
<evidence type="ECO:0000259" key="5">
    <source>
        <dbReference type="PROSITE" id="PS50885"/>
    </source>
</evidence>
<dbReference type="GO" id="GO:0016301">
    <property type="term" value="F:kinase activity"/>
    <property type="evidence" value="ECO:0007669"/>
    <property type="project" value="UniProtKB-KW"/>
</dbReference>
<reference evidence="7" key="1">
    <citation type="journal article" date="2024" name="J Bioinform Genom">
        <title>Complete genome sequence of the type strain bacterium Sphaerochaeta associata GLS2t (VKM B-2742)t.</title>
        <authorList>
            <person name="Troshina O.Y."/>
            <person name="Tepeeva A.N."/>
            <person name="Arzamasceva V.O."/>
            <person name="Whitman W.B."/>
            <person name="Varghese N."/>
            <person name="Shapiro N."/>
            <person name="Woyke T."/>
            <person name="Kripides N.C."/>
            <person name="Vasilenko O.V."/>
        </authorList>
    </citation>
    <scope>NUCLEOTIDE SEQUENCE [LARGE SCALE GENOMIC DNA]</scope>
    <source>
        <strain evidence="7">GLS2T</strain>
    </source>
</reference>
<organism evidence="6 7">
    <name type="scientific">Sphaerochaeta associata</name>
    <dbReference type="NCBI Taxonomy" id="1129264"/>
    <lineage>
        <taxon>Bacteria</taxon>
        <taxon>Pseudomonadati</taxon>
        <taxon>Spirochaetota</taxon>
        <taxon>Spirochaetia</taxon>
        <taxon>Spirochaetales</taxon>
        <taxon>Sphaerochaetaceae</taxon>
        <taxon>Sphaerochaeta</taxon>
    </lineage>
</organism>
<evidence type="ECO:0000313" key="7">
    <source>
        <dbReference type="Proteomes" id="UP000829708"/>
    </source>
</evidence>
<dbReference type="Proteomes" id="UP000829708">
    <property type="component" value="Chromosome"/>
</dbReference>
<keyword evidence="4" id="KW-1133">Transmembrane helix</keyword>
<evidence type="ECO:0000256" key="1">
    <source>
        <dbReference type="ARBA" id="ARBA00004370"/>
    </source>
</evidence>
<keyword evidence="2" id="KW-0597">Phosphoprotein</keyword>
<dbReference type="PANTHER" id="PTHR34220">
    <property type="entry name" value="SENSOR HISTIDINE KINASE YPDA"/>
    <property type="match status" value="1"/>
</dbReference>
<dbReference type="InterPro" id="IPR003660">
    <property type="entry name" value="HAMP_dom"/>
</dbReference>
<dbReference type="InterPro" id="IPR010559">
    <property type="entry name" value="Sig_transdc_His_kin_internal"/>
</dbReference>
<dbReference type="InterPro" id="IPR050640">
    <property type="entry name" value="Bact_2-comp_sensor_kinase"/>
</dbReference>
<feature type="domain" description="HAMP" evidence="5">
    <location>
        <begin position="192"/>
        <end position="245"/>
    </location>
</feature>
<evidence type="ECO:0000256" key="3">
    <source>
        <dbReference type="ARBA" id="ARBA00022679"/>
    </source>
</evidence>
<dbReference type="Gene3D" id="3.30.565.10">
    <property type="entry name" value="Histidine kinase-like ATPase, C-terminal domain"/>
    <property type="match status" value="1"/>
</dbReference>
<keyword evidence="6" id="KW-0418">Kinase</keyword>
<evidence type="ECO:0000313" key="6">
    <source>
        <dbReference type="EMBL" id="UOM51630.1"/>
    </source>
</evidence>
<keyword evidence="3" id="KW-0808">Transferase</keyword>
<dbReference type="PANTHER" id="PTHR34220:SF7">
    <property type="entry name" value="SENSOR HISTIDINE KINASE YPDA"/>
    <property type="match status" value="1"/>
</dbReference>
<keyword evidence="4" id="KW-0472">Membrane</keyword>
<keyword evidence="7" id="KW-1185">Reference proteome</keyword>
<proteinExistence type="predicted"/>
<dbReference type="RefSeq" id="WP_244773169.1">
    <property type="nucleotide sequence ID" value="NZ_CP094929.1"/>
</dbReference>
<dbReference type="SUPFAM" id="SSF55874">
    <property type="entry name" value="ATPase domain of HSP90 chaperone/DNA topoisomerase II/histidine kinase"/>
    <property type="match status" value="1"/>
</dbReference>
<dbReference type="InterPro" id="IPR036890">
    <property type="entry name" value="HATPase_C_sf"/>
</dbReference>
<evidence type="ECO:0000256" key="2">
    <source>
        <dbReference type="ARBA" id="ARBA00022553"/>
    </source>
</evidence>
<comment type="subcellular location">
    <subcellularLocation>
        <location evidence="1">Membrane</location>
    </subcellularLocation>
</comment>
<dbReference type="EMBL" id="CP094929">
    <property type="protein sequence ID" value="UOM51630.1"/>
    <property type="molecule type" value="Genomic_DNA"/>
</dbReference>
<feature type="transmembrane region" description="Helical" evidence="4">
    <location>
        <begin position="170"/>
        <end position="191"/>
    </location>
</feature>